<accession>A0ABP9A8V4</accession>
<comment type="caution">
    <text evidence="2">The sequence shown here is derived from an EMBL/GenBank/DDBJ whole genome shotgun (WGS) entry which is preliminary data.</text>
</comment>
<keyword evidence="3" id="KW-1185">Reference proteome</keyword>
<name>A0ABP9A8V4_9FLAO</name>
<evidence type="ECO:0000256" key="1">
    <source>
        <dbReference type="SAM" id="SignalP"/>
    </source>
</evidence>
<dbReference type="InterPro" id="IPR013783">
    <property type="entry name" value="Ig-like_fold"/>
</dbReference>
<sequence length="762" mass="82088">MKSFLKLLTFLSFTISNAQYIQVDDTYTAQQLIQNVFASSGCANVSNVVVSGGNFGAEQSYGYFNQGTSTFPFANGIVLSTGKAVSAIGPNTGNSSEGDTSWSGDADLEQAISVNNTINATVIEFDFIPFTNNISFDYIFSSEQYLSSPSANQCGYTDGFAFLLKPVGSSTYQNLALVPGTNIPVSVNTIRGSGTICPPANEPYFDAFNGFNHPTTFNGQTKILKAKSVVTPGVTYHIKLVIADQGNNLYDSAIFLGGGSFQSSTDLGVDHLITTNNPYCAGENVTLNATQPGTNTYKWFKNGIDTGITTPTFPVTDNTNSNVVTYKVEVLINGSCLSTGEVKLQFAALPNLSNQVLVQCDDNNDGSAIFNLTKLDNLIKNGDTSLGNVSYYETIGGTAIVNTTSYTSIPKIIYAEVANSNGCKSTCQINLQIANNPVNSPVSYQKCDEDGTKNGITTFDLNAEITPIVTTGLPSGLTVQYYSSKVNATTENNALPNNFINTTANNQTIFARIINGPDCYGLVEVNLTVNYLDPINFNTETFGICQGSPLTLSVPNIYSNYSWLNVVSTTNEATISSSGNYSVVVTDANGCKATKNFIVKTSAPASNINAEITEFTGNENNSILITYTDNGGNYAFSIDQINYQSSPLFENVPAGEYTISVKDLNGCLPTPTKTIYVLDYPSFFTPNGDGYNDTWVIKNIKTKPNTLISVFDRFGKLVKQFNSNSEGWNGTFNGQNLPATDYWFTLTLTNGNIVRGHFALKR</sequence>
<dbReference type="NCBIfam" id="TIGR04131">
    <property type="entry name" value="Bac_Flav_CTERM"/>
    <property type="match status" value="1"/>
</dbReference>
<gene>
    <name evidence="2" type="ORF">GCM10023230_29110</name>
</gene>
<dbReference type="Pfam" id="PF13585">
    <property type="entry name" value="CHU_C"/>
    <property type="match status" value="1"/>
</dbReference>
<feature type="signal peptide" evidence="1">
    <location>
        <begin position="1"/>
        <end position="18"/>
    </location>
</feature>
<evidence type="ECO:0000313" key="3">
    <source>
        <dbReference type="Proteomes" id="UP001500141"/>
    </source>
</evidence>
<organism evidence="2 3">
    <name type="scientific">Flavobacterium hankyongi</name>
    <dbReference type="NCBI Taxonomy" id="1176532"/>
    <lineage>
        <taxon>Bacteria</taxon>
        <taxon>Pseudomonadati</taxon>
        <taxon>Bacteroidota</taxon>
        <taxon>Flavobacteriia</taxon>
        <taxon>Flavobacteriales</taxon>
        <taxon>Flavobacteriaceae</taxon>
        <taxon>Flavobacterium</taxon>
    </lineage>
</organism>
<dbReference type="InterPro" id="IPR049804">
    <property type="entry name" value="Choice_anch_L"/>
</dbReference>
<dbReference type="Proteomes" id="UP001500141">
    <property type="component" value="Unassembled WGS sequence"/>
</dbReference>
<evidence type="ECO:0000313" key="2">
    <source>
        <dbReference type="EMBL" id="GAA4776242.1"/>
    </source>
</evidence>
<dbReference type="RefSeq" id="WP_264543135.1">
    <property type="nucleotide sequence ID" value="NZ_BAABIP010000022.1"/>
</dbReference>
<proteinExistence type="predicted"/>
<protein>
    <submittedName>
        <fullName evidence="2">Choice-of-anchor L domain-containing protein</fullName>
    </submittedName>
</protein>
<dbReference type="Gene3D" id="2.60.40.10">
    <property type="entry name" value="Immunoglobulins"/>
    <property type="match status" value="1"/>
</dbReference>
<dbReference type="EMBL" id="BAABIP010000022">
    <property type="protein sequence ID" value="GAA4776242.1"/>
    <property type="molecule type" value="Genomic_DNA"/>
</dbReference>
<dbReference type="InterPro" id="IPR026341">
    <property type="entry name" value="T9SS_type_B"/>
</dbReference>
<keyword evidence="1" id="KW-0732">Signal</keyword>
<dbReference type="NCBIfam" id="NF038133">
    <property type="entry name" value="choice_anch_L"/>
    <property type="match status" value="1"/>
</dbReference>
<reference evidence="3" key="1">
    <citation type="journal article" date="2019" name="Int. J. Syst. Evol. Microbiol.">
        <title>The Global Catalogue of Microorganisms (GCM) 10K type strain sequencing project: providing services to taxonomists for standard genome sequencing and annotation.</title>
        <authorList>
            <consortium name="The Broad Institute Genomics Platform"/>
            <consortium name="The Broad Institute Genome Sequencing Center for Infectious Disease"/>
            <person name="Wu L."/>
            <person name="Ma J."/>
        </authorList>
    </citation>
    <scope>NUCLEOTIDE SEQUENCE [LARGE SCALE GENOMIC DNA]</scope>
    <source>
        <strain evidence="3">JCM 18198</strain>
    </source>
</reference>
<feature type="chain" id="PRO_5045986182" evidence="1">
    <location>
        <begin position="19"/>
        <end position="762"/>
    </location>
</feature>